<accession>A0A6B7ZF18</accession>
<keyword evidence="2" id="KW-1185">Reference proteome</keyword>
<name>A0A6B7ZF18_9CAUD</name>
<sequence length="119" mass="13676">MSKKSYLPESINANEIDWTGAKNLDLSTATLEVRNGLAKLTIKGHAFHFEKIPMPIDWAGFQYGIKDREPQPIHRDTDYIREGYLDTRSFGNKFIINFITDNRSERPFVIRVGDVNAKC</sequence>
<reference evidence="1 2" key="1">
    <citation type="submission" date="2019-11" db="EMBL/GenBank/DDBJ databases">
        <authorList>
            <person name="Lewis R."/>
            <person name="Clooney A.G."/>
            <person name="Stockdale S.R."/>
            <person name="Buttimer C."/>
            <person name="Draper L.A."/>
            <person name="Ross R.P."/>
            <person name="Hill C."/>
        </authorList>
    </citation>
    <scope>NUCLEOTIDE SEQUENCE [LARGE SCALE GENOMIC DNA]</scope>
</reference>
<evidence type="ECO:0000313" key="2">
    <source>
        <dbReference type="Proteomes" id="UP000464669"/>
    </source>
</evidence>
<dbReference type="EMBL" id="MN642089">
    <property type="protein sequence ID" value="QGH72005.1"/>
    <property type="molecule type" value="Genomic_DNA"/>
</dbReference>
<gene>
    <name evidence="1" type="ORF">N1M2_142</name>
</gene>
<proteinExistence type="predicted"/>
<evidence type="ECO:0000313" key="1">
    <source>
        <dbReference type="EMBL" id="QGH72005.1"/>
    </source>
</evidence>
<protein>
    <submittedName>
        <fullName evidence="1">Uncharacterized protein</fullName>
    </submittedName>
</protein>
<dbReference type="Proteomes" id="UP000464669">
    <property type="component" value="Segment"/>
</dbReference>
<organism evidence="1 2">
    <name type="scientific">Klebsiella phage N1M2</name>
    <dbReference type="NCBI Taxonomy" id="2664939"/>
    <lineage>
        <taxon>Viruses</taxon>
        <taxon>Duplodnaviria</taxon>
        <taxon>Heunggongvirae</taxon>
        <taxon>Uroviricota</taxon>
        <taxon>Caudoviricetes</taxon>
        <taxon>Chimalliviridae</taxon>
        <taxon>Nimduovirus</taxon>
        <taxon>Nimduovirus N1M2</taxon>
    </lineage>
</organism>